<dbReference type="Proteomes" id="UP001320706">
    <property type="component" value="Unassembled WGS sequence"/>
</dbReference>
<evidence type="ECO:0000313" key="2">
    <source>
        <dbReference type="Proteomes" id="UP001320706"/>
    </source>
</evidence>
<organism evidence="1 2">
    <name type="scientific">Zalaria obscura</name>
    <dbReference type="NCBI Taxonomy" id="2024903"/>
    <lineage>
        <taxon>Eukaryota</taxon>
        <taxon>Fungi</taxon>
        <taxon>Dikarya</taxon>
        <taxon>Ascomycota</taxon>
        <taxon>Pezizomycotina</taxon>
        <taxon>Dothideomycetes</taxon>
        <taxon>Dothideomycetidae</taxon>
        <taxon>Dothideales</taxon>
        <taxon>Zalariaceae</taxon>
        <taxon>Zalaria</taxon>
    </lineage>
</organism>
<gene>
    <name evidence="1" type="ORF">M8818_004707</name>
</gene>
<sequence>MTRHSTWNPQTEISKLLRGCLIFLLQPMKIDIASCVVVVHSPIPSTRNLVLSFHPRSLSHSLSLSQSHPIHLIPINNPQTPPRRQHSPPKRRRRAPQQILPTRIATTASQTRICPTATTTAILPLPTPIAAAHAAAPPAPRRAVITARLDALASSIAAALRARLVQQAGDRGTFFAARGRLRHLDVALVELQPFAVQPEAEEQIADQDEQEARDHAGDNSRDVRSAATAVAATACAGCTAAGARGAGLGDGGAVGLGHGVGDCLSGCEGPAGGCLGWSRDGCAASGAAADDGDDGFRDGVAVGAFEAAGVAFVG</sequence>
<keyword evidence="2" id="KW-1185">Reference proteome</keyword>
<protein>
    <submittedName>
        <fullName evidence="1">Uncharacterized protein</fullName>
    </submittedName>
</protein>
<comment type="caution">
    <text evidence="1">The sequence shown here is derived from an EMBL/GenBank/DDBJ whole genome shotgun (WGS) entry which is preliminary data.</text>
</comment>
<accession>A0ACC3SBW9</accession>
<proteinExistence type="predicted"/>
<name>A0ACC3SBW9_9PEZI</name>
<evidence type="ECO:0000313" key="1">
    <source>
        <dbReference type="EMBL" id="KAK8206872.1"/>
    </source>
</evidence>
<reference evidence="1" key="1">
    <citation type="submission" date="2024-02" db="EMBL/GenBank/DDBJ databases">
        <title>Metagenome Assembled Genome of Zalaria obscura JY119.</title>
        <authorList>
            <person name="Vighnesh L."/>
            <person name="Jagadeeshwari U."/>
            <person name="Venkata Ramana C."/>
            <person name="Sasikala C."/>
        </authorList>
    </citation>
    <scope>NUCLEOTIDE SEQUENCE</scope>
    <source>
        <strain evidence="1">JY119</strain>
    </source>
</reference>
<dbReference type="EMBL" id="JAMKPW020000022">
    <property type="protein sequence ID" value="KAK8206872.1"/>
    <property type="molecule type" value="Genomic_DNA"/>
</dbReference>